<keyword evidence="1" id="KW-0802">TPR repeat</keyword>
<evidence type="ECO:0000256" key="1">
    <source>
        <dbReference type="PROSITE-ProRule" id="PRU00339"/>
    </source>
</evidence>
<dbReference type="SMART" id="SM00028">
    <property type="entry name" value="TPR"/>
    <property type="match status" value="3"/>
</dbReference>
<name>A0A2S8GKY3_9BACT</name>
<dbReference type="RefSeq" id="WP_105336496.1">
    <property type="nucleotide sequence ID" value="NZ_PUHZ01000016.1"/>
</dbReference>
<protein>
    <submittedName>
        <fullName evidence="2">Uncharacterized protein</fullName>
    </submittedName>
</protein>
<feature type="repeat" description="TPR" evidence="1">
    <location>
        <begin position="252"/>
        <end position="285"/>
    </location>
</feature>
<dbReference type="Proteomes" id="UP000237819">
    <property type="component" value="Unassembled WGS sequence"/>
</dbReference>
<reference evidence="2 3" key="1">
    <citation type="submission" date="2018-02" db="EMBL/GenBank/DDBJ databases">
        <title>Comparative genomes isolates from brazilian mangrove.</title>
        <authorList>
            <person name="Araujo J.E."/>
            <person name="Taketani R.G."/>
            <person name="Silva M.C.P."/>
            <person name="Loureco M.V."/>
            <person name="Andreote F.D."/>
        </authorList>
    </citation>
    <scope>NUCLEOTIDE SEQUENCE [LARGE SCALE GENOMIC DNA]</scope>
    <source>
        <strain evidence="2 3">Nap-Phe MGV</strain>
    </source>
</reference>
<evidence type="ECO:0000313" key="2">
    <source>
        <dbReference type="EMBL" id="PQO45096.1"/>
    </source>
</evidence>
<dbReference type="OrthoDB" id="260148at2"/>
<comment type="caution">
    <text evidence="2">The sequence shown here is derived from an EMBL/GenBank/DDBJ whole genome shotgun (WGS) entry which is preliminary data.</text>
</comment>
<gene>
    <name evidence="2" type="ORF">C5Y93_16315</name>
</gene>
<proteinExistence type="predicted"/>
<feature type="repeat" description="TPR" evidence="1">
    <location>
        <begin position="218"/>
        <end position="251"/>
    </location>
</feature>
<evidence type="ECO:0000313" key="3">
    <source>
        <dbReference type="Proteomes" id="UP000237819"/>
    </source>
</evidence>
<dbReference type="Gene3D" id="1.25.40.10">
    <property type="entry name" value="Tetratricopeptide repeat domain"/>
    <property type="match status" value="1"/>
</dbReference>
<dbReference type="SUPFAM" id="SSF48452">
    <property type="entry name" value="TPR-like"/>
    <property type="match status" value="1"/>
</dbReference>
<dbReference type="EMBL" id="PUHZ01000016">
    <property type="protein sequence ID" value="PQO45096.1"/>
    <property type="molecule type" value="Genomic_DNA"/>
</dbReference>
<dbReference type="PROSITE" id="PS50005">
    <property type="entry name" value="TPR"/>
    <property type="match status" value="2"/>
</dbReference>
<organism evidence="2 3">
    <name type="scientific">Blastopirellula marina</name>
    <dbReference type="NCBI Taxonomy" id="124"/>
    <lineage>
        <taxon>Bacteria</taxon>
        <taxon>Pseudomonadati</taxon>
        <taxon>Planctomycetota</taxon>
        <taxon>Planctomycetia</taxon>
        <taxon>Pirellulales</taxon>
        <taxon>Pirellulaceae</taxon>
        <taxon>Blastopirellula</taxon>
    </lineage>
</organism>
<accession>A0A2S8GKY3</accession>
<dbReference type="InterPro" id="IPR019734">
    <property type="entry name" value="TPR_rpt"/>
</dbReference>
<dbReference type="AlphaFoldDB" id="A0A2S8GKY3"/>
<dbReference type="InterPro" id="IPR011990">
    <property type="entry name" value="TPR-like_helical_dom_sf"/>
</dbReference>
<sequence length="351" mass="38785">MPVQIQCTAVVIRNEALERVLEDGAAGFEMIAPNAMSYADDCLSQASFMSPIDAEEFAKSLELHGLDRDGETPDFVIVQAHDRSIDPECDWLILFEFDNRLVATLRGSQSRTVIAPAEDSPFDHNSVRHYSDEEIAELFEFVERKDGIDTYREKATGKLVYHTRKTETPDEIFKRTFDVVWQLRREPGMGPQEGDAAQQVHAAINELQSLAAKYPESANVALALGMAWFAVGKDETAQRQLVRAVHLQPDNTILWKELGAVCLARNDIPVALDAATKAVMVSPDDVELLGNLAVVQLLSGAVAEAEVTIEHALSKDPEEEVNCNVRKIIADVASGKRPQPGSLFEMMRPAN</sequence>